<feature type="compositionally biased region" description="Polar residues" evidence="1">
    <location>
        <begin position="260"/>
        <end position="271"/>
    </location>
</feature>
<feature type="compositionally biased region" description="Basic and acidic residues" evidence="1">
    <location>
        <begin position="482"/>
        <end position="499"/>
    </location>
</feature>
<name>A0A9P4QTI8_9PLEO</name>
<proteinExistence type="predicted"/>
<dbReference type="GO" id="GO:0030515">
    <property type="term" value="F:snoRNA binding"/>
    <property type="evidence" value="ECO:0007669"/>
    <property type="project" value="InterPro"/>
</dbReference>
<feature type="compositionally biased region" description="Basic and acidic residues" evidence="1">
    <location>
        <begin position="324"/>
        <end position="375"/>
    </location>
</feature>
<feature type="compositionally biased region" description="Low complexity" evidence="1">
    <location>
        <begin position="376"/>
        <end position="387"/>
    </location>
</feature>
<feature type="compositionally biased region" description="Basic residues" evidence="1">
    <location>
        <begin position="465"/>
        <end position="477"/>
    </location>
</feature>
<feature type="region of interest" description="Disordered" evidence="1">
    <location>
        <begin position="462"/>
        <end position="499"/>
    </location>
</feature>
<feature type="compositionally biased region" description="Basic and acidic residues" evidence="1">
    <location>
        <begin position="80"/>
        <end position="106"/>
    </location>
</feature>
<organism evidence="2 3">
    <name type="scientific">Polyplosphaeria fusca</name>
    <dbReference type="NCBI Taxonomy" id="682080"/>
    <lineage>
        <taxon>Eukaryota</taxon>
        <taxon>Fungi</taxon>
        <taxon>Dikarya</taxon>
        <taxon>Ascomycota</taxon>
        <taxon>Pezizomycotina</taxon>
        <taxon>Dothideomycetes</taxon>
        <taxon>Pleosporomycetidae</taxon>
        <taxon>Pleosporales</taxon>
        <taxon>Tetraplosphaeriaceae</taxon>
        <taxon>Polyplosphaeria</taxon>
    </lineage>
</organism>
<accession>A0A9P4QTI8</accession>
<reference evidence="2" key="1">
    <citation type="journal article" date="2020" name="Stud. Mycol.">
        <title>101 Dothideomycetes genomes: a test case for predicting lifestyles and emergence of pathogens.</title>
        <authorList>
            <person name="Haridas S."/>
            <person name="Albert R."/>
            <person name="Binder M."/>
            <person name="Bloem J."/>
            <person name="Labutti K."/>
            <person name="Salamov A."/>
            <person name="Andreopoulos B."/>
            <person name="Baker S."/>
            <person name="Barry K."/>
            <person name="Bills G."/>
            <person name="Bluhm B."/>
            <person name="Cannon C."/>
            <person name="Castanera R."/>
            <person name="Culley D."/>
            <person name="Daum C."/>
            <person name="Ezra D."/>
            <person name="Gonzalez J."/>
            <person name="Henrissat B."/>
            <person name="Kuo A."/>
            <person name="Liang C."/>
            <person name="Lipzen A."/>
            <person name="Lutzoni F."/>
            <person name="Magnuson J."/>
            <person name="Mondo S."/>
            <person name="Nolan M."/>
            <person name="Ohm R."/>
            <person name="Pangilinan J."/>
            <person name="Park H.-J."/>
            <person name="Ramirez L."/>
            <person name="Alfaro M."/>
            <person name="Sun H."/>
            <person name="Tritt A."/>
            <person name="Yoshinaga Y."/>
            <person name="Zwiers L.-H."/>
            <person name="Turgeon B."/>
            <person name="Goodwin S."/>
            <person name="Spatafora J."/>
            <person name="Crous P."/>
            <person name="Grigoriev I."/>
        </authorList>
    </citation>
    <scope>NUCLEOTIDE SEQUENCE</scope>
    <source>
        <strain evidence="2">CBS 125425</strain>
    </source>
</reference>
<dbReference type="AlphaFoldDB" id="A0A9P4QTI8"/>
<keyword evidence="3" id="KW-1185">Reference proteome</keyword>
<feature type="compositionally biased region" description="Basic residues" evidence="1">
    <location>
        <begin position="201"/>
        <end position="211"/>
    </location>
</feature>
<dbReference type="Pfam" id="PF08297">
    <property type="entry name" value="U3_snoRNA_assoc"/>
    <property type="match status" value="1"/>
</dbReference>
<evidence type="ECO:0000313" key="3">
    <source>
        <dbReference type="Proteomes" id="UP000799444"/>
    </source>
</evidence>
<dbReference type="InterPro" id="IPR013268">
    <property type="entry name" value="UTP16"/>
</dbReference>
<feature type="compositionally biased region" description="Polar residues" evidence="1">
    <location>
        <begin position="229"/>
        <end position="245"/>
    </location>
</feature>
<feature type="compositionally biased region" description="Polar residues" evidence="1">
    <location>
        <begin position="174"/>
        <end position="184"/>
    </location>
</feature>
<dbReference type="OrthoDB" id="5423707at2759"/>
<feature type="region of interest" description="Disordered" evidence="1">
    <location>
        <begin position="1"/>
        <end position="412"/>
    </location>
</feature>
<feature type="compositionally biased region" description="Polar residues" evidence="1">
    <location>
        <begin position="146"/>
        <end position="164"/>
    </location>
</feature>
<evidence type="ECO:0000313" key="2">
    <source>
        <dbReference type="EMBL" id="KAF2730661.1"/>
    </source>
</evidence>
<dbReference type="GO" id="GO:0006364">
    <property type="term" value="P:rRNA processing"/>
    <property type="evidence" value="ECO:0007669"/>
    <property type="project" value="InterPro"/>
</dbReference>
<dbReference type="EMBL" id="ML996212">
    <property type="protein sequence ID" value="KAF2730661.1"/>
    <property type="molecule type" value="Genomic_DNA"/>
</dbReference>
<gene>
    <name evidence="2" type="ORF">EJ04DRAFT_500054</name>
</gene>
<sequence>MFAKALNAARRVLSRSPSVQERASTTRESPPRSHEPEPAMVFTRSGAEATPLGSTRSTKRTLEAEDTPLASKRRRPSSKQSREAEDQGKTPDDVETYDKSPGEVTRRKGLAIAEPDEDTTIRKLPVRGRASPKVVISKRSPPTDLTPVSNTFPKENEDSGSSQDHTFRTPAGHRQSSVYETPATSKHAIQEMDETTPRPTSSRHKGQRGKSGKGQGTLEHLQDKASASAILSTQESATNDAQGVSSPPKKTHIRFESEESLNSVPITQNKQGRTRFRDLLPVSSEAKEDMESEDSDDDAPEAITTTSAISKRREAEANAARAYEAQEQKQKLKRKVMETRMQEEREQKRKRNEDKAKKRERNDAPHAPLETDLHSLPDLLPESLLEAAGDKRPPTPPRELVGKSGADRKRDKMNRHIRFLEHGEKSVKDVKKGRLNVHVLQQQNKFLAPKVNKDTKNIREQWMKGRQHGKRGSKGRTNRQFSKMERRPVGRGFIRGEDD</sequence>
<protein>
    <submittedName>
        <fullName evidence="2">Uncharacterized protein</fullName>
    </submittedName>
</protein>
<evidence type="ECO:0000256" key="1">
    <source>
        <dbReference type="SAM" id="MobiDB-lite"/>
    </source>
</evidence>
<dbReference type="Proteomes" id="UP000799444">
    <property type="component" value="Unassembled WGS sequence"/>
</dbReference>
<feature type="compositionally biased region" description="Acidic residues" evidence="1">
    <location>
        <begin position="288"/>
        <end position="300"/>
    </location>
</feature>
<comment type="caution">
    <text evidence="2">The sequence shown here is derived from an EMBL/GenBank/DDBJ whole genome shotgun (WGS) entry which is preliminary data.</text>
</comment>